<gene>
    <name evidence="1" type="ORF">GBAR_LOCUS31255</name>
</gene>
<evidence type="ECO:0000313" key="1">
    <source>
        <dbReference type="EMBL" id="CAI8057356.1"/>
    </source>
</evidence>
<proteinExistence type="predicted"/>
<comment type="caution">
    <text evidence="1">The sequence shown here is derived from an EMBL/GenBank/DDBJ whole genome shotgun (WGS) entry which is preliminary data.</text>
</comment>
<protein>
    <submittedName>
        <fullName evidence="1">Uncharacterized protein</fullName>
    </submittedName>
</protein>
<accession>A0AA35XLC9</accession>
<name>A0AA35XLC9_GEOBA</name>
<keyword evidence="2" id="KW-1185">Reference proteome</keyword>
<sequence length="118" mass="13942">MPVVVEVSGKENIVPVRLLSREARLYQRRFRDGEGANFYTLVTLPSCHRCKNIANQRTLVICWHSLRSSIPDRGCLYLLPIFVILRSKETHNHLIRLFPKKETRSQHRKNQNMCLWWG</sequence>
<evidence type="ECO:0000313" key="2">
    <source>
        <dbReference type="Proteomes" id="UP001174909"/>
    </source>
</evidence>
<dbReference type="Proteomes" id="UP001174909">
    <property type="component" value="Unassembled WGS sequence"/>
</dbReference>
<organism evidence="1 2">
    <name type="scientific">Geodia barretti</name>
    <name type="common">Barrett's horny sponge</name>
    <dbReference type="NCBI Taxonomy" id="519541"/>
    <lineage>
        <taxon>Eukaryota</taxon>
        <taxon>Metazoa</taxon>
        <taxon>Porifera</taxon>
        <taxon>Demospongiae</taxon>
        <taxon>Heteroscleromorpha</taxon>
        <taxon>Tetractinellida</taxon>
        <taxon>Astrophorina</taxon>
        <taxon>Geodiidae</taxon>
        <taxon>Geodia</taxon>
    </lineage>
</organism>
<dbReference type="EMBL" id="CASHTH010004439">
    <property type="protein sequence ID" value="CAI8057356.1"/>
    <property type="molecule type" value="Genomic_DNA"/>
</dbReference>
<dbReference type="AlphaFoldDB" id="A0AA35XLC9"/>
<reference evidence="1" key="1">
    <citation type="submission" date="2023-03" db="EMBL/GenBank/DDBJ databases">
        <authorList>
            <person name="Steffen K."/>
            <person name="Cardenas P."/>
        </authorList>
    </citation>
    <scope>NUCLEOTIDE SEQUENCE</scope>
</reference>